<dbReference type="EMBL" id="JABBGI010000010">
    <property type="protein sequence ID" value="NML70017.1"/>
    <property type="molecule type" value="Genomic_DNA"/>
</dbReference>
<reference evidence="1 2" key="1">
    <citation type="submission" date="2020-04" db="EMBL/GenBank/DDBJ databases">
        <title>Chryseobacterium sp. RP-3-3 sp. nov., isolated from Jeju soil.</title>
        <authorList>
            <person name="Dahal R.H."/>
        </authorList>
    </citation>
    <scope>NUCLEOTIDE SEQUENCE [LARGE SCALE GENOMIC DNA]</scope>
    <source>
        <strain evidence="1 2">RP-3-3</strain>
    </source>
</reference>
<keyword evidence="2" id="KW-1185">Reference proteome</keyword>
<dbReference type="Proteomes" id="UP000544054">
    <property type="component" value="Unassembled WGS sequence"/>
</dbReference>
<organism evidence="1 2">
    <name type="scientific">Chryseobacterium antibioticum</name>
    <dbReference type="NCBI Taxonomy" id="2728847"/>
    <lineage>
        <taxon>Bacteria</taxon>
        <taxon>Pseudomonadati</taxon>
        <taxon>Bacteroidota</taxon>
        <taxon>Flavobacteriia</taxon>
        <taxon>Flavobacteriales</taxon>
        <taxon>Weeksellaceae</taxon>
        <taxon>Chryseobacterium group</taxon>
        <taxon>Chryseobacterium</taxon>
    </lineage>
</organism>
<dbReference type="AlphaFoldDB" id="A0A7Y0FRA6"/>
<dbReference type="RefSeq" id="WP_169234556.1">
    <property type="nucleotide sequence ID" value="NZ_JABBGI010000010.1"/>
</dbReference>
<sequence length="71" mass="8200">MDIEELEKHIIEIVKAKQIKNGGNGGNKMDDFDHILNLSIEDRNAFLQQMVDENKIVIREGANHRMIMLPK</sequence>
<proteinExistence type="predicted"/>
<evidence type="ECO:0000313" key="2">
    <source>
        <dbReference type="Proteomes" id="UP000544054"/>
    </source>
</evidence>
<evidence type="ECO:0000313" key="1">
    <source>
        <dbReference type="EMBL" id="NML70017.1"/>
    </source>
</evidence>
<accession>A0A7Y0FRA6</accession>
<gene>
    <name evidence="1" type="ORF">HHL23_09410</name>
</gene>
<name>A0A7Y0FRA6_9FLAO</name>
<comment type="caution">
    <text evidence="1">The sequence shown here is derived from an EMBL/GenBank/DDBJ whole genome shotgun (WGS) entry which is preliminary data.</text>
</comment>
<protein>
    <submittedName>
        <fullName evidence="1">Uncharacterized protein</fullName>
    </submittedName>
</protein>